<proteinExistence type="predicted"/>
<dbReference type="AlphaFoldDB" id="A0A484HQA5"/>
<feature type="region of interest" description="Disordered" evidence="1">
    <location>
        <begin position="1"/>
        <end position="32"/>
    </location>
</feature>
<reference evidence="2" key="1">
    <citation type="submission" date="2019-01" db="EMBL/GenBank/DDBJ databases">
        <authorList>
            <consortium name="Genoscope - CEA"/>
            <person name="William W."/>
        </authorList>
    </citation>
    <scope>NUCLEOTIDE SEQUENCE</scope>
    <source>
        <strain evidence="2">CR-1</strain>
    </source>
</reference>
<evidence type="ECO:0000256" key="1">
    <source>
        <dbReference type="SAM" id="MobiDB-lite"/>
    </source>
</evidence>
<evidence type="ECO:0000313" key="2">
    <source>
        <dbReference type="EMBL" id="VEN75493.1"/>
    </source>
</evidence>
<dbReference type="EMBL" id="CAACVI010000052">
    <property type="protein sequence ID" value="VEN75493.1"/>
    <property type="molecule type" value="Genomic_DNA"/>
</dbReference>
<organism evidence="2">
    <name type="scientific">uncultured Desulfobacteraceae bacterium</name>
    <dbReference type="NCBI Taxonomy" id="218296"/>
    <lineage>
        <taxon>Bacteria</taxon>
        <taxon>Pseudomonadati</taxon>
        <taxon>Thermodesulfobacteriota</taxon>
        <taxon>Desulfobacteria</taxon>
        <taxon>Desulfobacterales</taxon>
        <taxon>Desulfobacteraceae</taxon>
        <taxon>environmental samples</taxon>
    </lineage>
</organism>
<accession>A0A484HQA5</accession>
<protein>
    <submittedName>
        <fullName evidence="2">Uncharacterized protein</fullName>
    </submittedName>
</protein>
<name>A0A484HQA5_9BACT</name>
<gene>
    <name evidence="2" type="ORF">EPICR_90092</name>
</gene>
<sequence>MNGEGREVSAPPHSIETARPGAGRRTEKEGDNRVMRKHILTMALAAALTLCVSSCTKVLTYQSIIEHGIWEATDREKVFDKCVKALNESEYMILATDRDTGLVATDWLSFRVKNVTAKYKINFVIPRSDEDGGGESARIYVKVKADWETLPGYTANKETTNARVNNAISENIRTLFDAIEKAVGKSASIGTTMLEWD</sequence>